<name>A0A0C9VDB2_SPHS4</name>
<gene>
    <name evidence="3" type="ORF">M422DRAFT_251661</name>
</gene>
<organism evidence="3 4">
    <name type="scientific">Sphaerobolus stellatus (strain SS14)</name>
    <dbReference type="NCBI Taxonomy" id="990650"/>
    <lineage>
        <taxon>Eukaryota</taxon>
        <taxon>Fungi</taxon>
        <taxon>Dikarya</taxon>
        <taxon>Basidiomycota</taxon>
        <taxon>Agaricomycotina</taxon>
        <taxon>Agaricomycetes</taxon>
        <taxon>Phallomycetidae</taxon>
        <taxon>Geastrales</taxon>
        <taxon>Sphaerobolaceae</taxon>
        <taxon>Sphaerobolus</taxon>
    </lineage>
</organism>
<proteinExistence type="predicted"/>
<feature type="compositionally biased region" description="Basic and acidic residues" evidence="2">
    <location>
        <begin position="318"/>
        <end position="329"/>
    </location>
</feature>
<dbReference type="Proteomes" id="UP000054279">
    <property type="component" value="Unassembled WGS sequence"/>
</dbReference>
<evidence type="ECO:0000313" key="4">
    <source>
        <dbReference type="Proteomes" id="UP000054279"/>
    </source>
</evidence>
<evidence type="ECO:0000313" key="3">
    <source>
        <dbReference type="EMBL" id="KIJ45009.1"/>
    </source>
</evidence>
<keyword evidence="1" id="KW-0175">Coiled coil</keyword>
<protein>
    <submittedName>
        <fullName evidence="3">Uncharacterized protein</fullName>
    </submittedName>
</protein>
<feature type="compositionally biased region" description="Basic and acidic residues" evidence="2">
    <location>
        <begin position="251"/>
        <end position="274"/>
    </location>
</feature>
<dbReference type="HOGENOM" id="CLU_054093_0_0_1"/>
<evidence type="ECO:0000256" key="1">
    <source>
        <dbReference type="SAM" id="Coils"/>
    </source>
</evidence>
<keyword evidence="4" id="KW-1185">Reference proteome</keyword>
<dbReference type="AlphaFoldDB" id="A0A0C9VDB2"/>
<sequence>MMGKQGRSDGAVPKRNEAMIVMCHAWQSVVDAYWKVVWDWITVKNEDRVKEMVRKEVREEEAKRLKKLVEAKRDEEDVGDVTKMKKKHPQNPKLVLTVIDLEEEDRDWEAMIIMVNKKMLLEKDIDIIEEASLHASGSKSSDKNWLEIFNPLGLMEADLDMLKQTARELQDLARVQIMSQLLTYCLFEASNKKIFGKDHLGEDKGLSGVIGNEDEADALGEETDGEYPDEILGWDDDVVKGQDLAPGIVKLSEELETGVKESGNESETESEKMTPKAKTAGSNLMELEELEETSGTTSGEEEGSDGKSDQVGNHLPTKGKESEKQVVKE</sequence>
<dbReference type="EMBL" id="KN837114">
    <property type="protein sequence ID" value="KIJ45009.1"/>
    <property type="molecule type" value="Genomic_DNA"/>
</dbReference>
<accession>A0A0C9VDB2</accession>
<reference evidence="3 4" key="1">
    <citation type="submission" date="2014-06" db="EMBL/GenBank/DDBJ databases">
        <title>Evolutionary Origins and Diversification of the Mycorrhizal Mutualists.</title>
        <authorList>
            <consortium name="DOE Joint Genome Institute"/>
            <consortium name="Mycorrhizal Genomics Consortium"/>
            <person name="Kohler A."/>
            <person name="Kuo A."/>
            <person name="Nagy L.G."/>
            <person name="Floudas D."/>
            <person name="Copeland A."/>
            <person name="Barry K.W."/>
            <person name="Cichocki N."/>
            <person name="Veneault-Fourrey C."/>
            <person name="LaButti K."/>
            <person name="Lindquist E.A."/>
            <person name="Lipzen A."/>
            <person name="Lundell T."/>
            <person name="Morin E."/>
            <person name="Murat C."/>
            <person name="Riley R."/>
            <person name="Ohm R."/>
            <person name="Sun H."/>
            <person name="Tunlid A."/>
            <person name="Henrissat B."/>
            <person name="Grigoriev I.V."/>
            <person name="Hibbett D.S."/>
            <person name="Martin F."/>
        </authorList>
    </citation>
    <scope>NUCLEOTIDE SEQUENCE [LARGE SCALE GENOMIC DNA]</scope>
    <source>
        <strain evidence="3 4">SS14</strain>
    </source>
</reference>
<feature type="coiled-coil region" evidence="1">
    <location>
        <begin position="43"/>
        <end position="75"/>
    </location>
</feature>
<evidence type="ECO:0000256" key="2">
    <source>
        <dbReference type="SAM" id="MobiDB-lite"/>
    </source>
</evidence>
<feature type="region of interest" description="Disordered" evidence="2">
    <location>
        <begin position="251"/>
        <end position="329"/>
    </location>
</feature>